<proteinExistence type="predicted"/>
<dbReference type="Proteomes" id="UP000266861">
    <property type="component" value="Unassembled WGS sequence"/>
</dbReference>
<sequence>MYRRWDDDPSKRPNYLELADILISNDHYVNVGFFEANLNRERINKSHEQKLLQSLYNCHPQSRYISRHIYTLYELQDLLKDIKSEIYLNLCTYDMDSEESSKCINSEP</sequence>
<organism evidence="1 2">
    <name type="scientific">Diversispora epigaea</name>
    <dbReference type="NCBI Taxonomy" id="1348612"/>
    <lineage>
        <taxon>Eukaryota</taxon>
        <taxon>Fungi</taxon>
        <taxon>Fungi incertae sedis</taxon>
        <taxon>Mucoromycota</taxon>
        <taxon>Glomeromycotina</taxon>
        <taxon>Glomeromycetes</taxon>
        <taxon>Diversisporales</taxon>
        <taxon>Diversisporaceae</taxon>
        <taxon>Diversispora</taxon>
    </lineage>
</organism>
<comment type="caution">
    <text evidence="1">The sequence shown here is derived from an EMBL/GenBank/DDBJ whole genome shotgun (WGS) entry which is preliminary data.</text>
</comment>
<evidence type="ECO:0000313" key="2">
    <source>
        <dbReference type="Proteomes" id="UP000266861"/>
    </source>
</evidence>
<dbReference type="OrthoDB" id="2305628at2759"/>
<keyword evidence="2" id="KW-1185">Reference proteome</keyword>
<dbReference type="EMBL" id="PQFF01000102">
    <property type="protein sequence ID" value="RHZ82390.1"/>
    <property type="molecule type" value="Genomic_DNA"/>
</dbReference>
<gene>
    <name evidence="1" type="ORF">Glove_109g178</name>
</gene>
<dbReference type="AlphaFoldDB" id="A0A397JCA1"/>
<accession>A0A397JCA1</accession>
<protein>
    <submittedName>
        <fullName evidence="1">Uncharacterized protein</fullName>
    </submittedName>
</protein>
<reference evidence="1 2" key="1">
    <citation type="submission" date="2018-08" db="EMBL/GenBank/DDBJ databases">
        <title>Genome and evolution of the arbuscular mycorrhizal fungus Diversispora epigaea (formerly Glomus versiforme) and its bacterial endosymbionts.</title>
        <authorList>
            <person name="Sun X."/>
            <person name="Fei Z."/>
            <person name="Harrison M."/>
        </authorList>
    </citation>
    <scope>NUCLEOTIDE SEQUENCE [LARGE SCALE GENOMIC DNA]</scope>
    <source>
        <strain evidence="1 2">IT104</strain>
    </source>
</reference>
<name>A0A397JCA1_9GLOM</name>
<evidence type="ECO:0000313" key="1">
    <source>
        <dbReference type="EMBL" id="RHZ82390.1"/>
    </source>
</evidence>